<proteinExistence type="predicted"/>
<dbReference type="PROSITE" id="PS51257">
    <property type="entry name" value="PROKAR_LIPOPROTEIN"/>
    <property type="match status" value="1"/>
</dbReference>
<evidence type="ECO:0008006" key="3">
    <source>
        <dbReference type="Google" id="ProtNLM"/>
    </source>
</evidence>
<reference evidence="2" key="1">
    <citation type="submission" date="2017-06" db="EMBL/GenBank/DDBJ databases">
        <authorList>
            <person name="Rodrigo-Torres L."/>
            <person name="Arahal R.D."/>
            <person name="Lucena T."/>
        </authorList>
    </citation>
    <scope>NUCLEOTIDE SEQUENCE [LARGE SCALE GENOMIC DNA]</scope>
    <source>
        <strain evidence="2">CECT 9190</strain>
    </source>
</reference>
<evidence type="ECO:0000313" key="1">
    <source>
        <dbReference type="EMBL" id="SMY31774.1"/>
    </source>
</evidence>
<protein>
    <recommendedName>
        <fullName evidence="3">Lipoprotein</fullName>
    </recommendedName>
</protein>
<name>A0A1Y6M5D5_9GAMM</name>
<dbReference type="AlphaFoldDB" id="A0A1Y6M5D5"/>
<gene>
    <name evidence="1" type="ORF">PMAL9190_00190</name>
</gene>
<sequence>MKKIITVAITLLLTGCTEIPNDTTLEKAFYSAAQSSKANTIMTVDNFAKVSGYIKQDHYIAEVSYDIRFISDHEDPQAANEDTVTSGLGLHVLSKAYGKYKRGDISSNQQQVIFIKTSAGWQVKA</sequence>
<dbReference type="Proteomes" id="UP000195963">
    <property type="component" value="Unassembled WGS sequence"/>
</dbReference>
<evidence type="ECO:0000313" key="2">
    <source>
        <dbReference type="Proteomes" id="UP000195963"/>
    </source>
</evidence>
<keyword evidence="2" id="KW-1185">Reference proteome</keyword>
<accession>A0A1Y6M5D5</accession>
<dbReference type="RefSeq" id="WP_087843511.1">
    <property type="nucleotide sequence ID" value="NZ_FYAK01000001.1"/>
</dbReference>
<dbReference type="EMBL" id="FYAK01000001">
    <property type="protein sequence ID" value="SMY31774.1"/>
    <property type="molecule type" value="Genomic_DNA"/>
</dbReference>
<organism evidence="1 2">
    <name type="scientific">Photobacterium malacitanum</name>
    <dbReference type="NCBI Taxonomy" id="2204294"/>
    <lineage>
        <taxon>Bacteria</taxon>
        <taxon>Pseudomonadati</taxon>
        <taxon>Pseudomonadota</taxon>
        <taxon>Gammaproteobacteria</taxon>
        <taxon>Vibrionales</taxon>
        <taxon>Vibrionaceae</taxon>
        <taxon>Photobacterium</taxon>
    </lineage>
</organism>